<dbReference type="RefSeq" id="WP_153704710.1">
    <property type="nucleotide sequence ID" value="NZ_WJNA01000006.1"/>
</dbReference>
<feature type="region of interest" description="Disordered" evidence="1">
    <location>
        <begin position="77"/>
        <end position="100"/>
    </location>
</feature>
<gene>
    <name evidence="2" type="ORF">GIX81_03725</name>
</gene>
<evidence type="ECO:0000256" key="1">
    <source>
        <dbReference type="SAM" id="MobiDB-lite"/>
    </source>
</evidence>
<proteinExistence type="predicted"/>
<reference evidence="2 3" key="1">
    <citation type="submission" date="2019-11" db="EMBL/GenBank/DDBJ databases">
        <title>Draft genome sequence of 12 host-associated Lactobacillus reuteri rodent strains.</title>
        <authorList>
            <person name="Zhang S."/>
            <person name="Ozcam M."/>
            <person name="Van Pijkeren J.P."/>
        </authorList>
    </citation>
    <scope>NUCLEOTIDE SEQUENCE [LARGE SCALE GENOMIC DNA]</scope>
    <source>
        <strain evidence="2 3">Lr4020</strain>
    </source>
</reference>
<evidence type="ECO:0000313" key="3">
    <source>
        <dbReference type="Proteomes" id="UP000472879"/>
    </source>
</evidence>
<protein>
    <submittedName>
        <fullName evidence="2">Uncharacterized protein</fullName>
    </submittedName>
</protein>
<dbReference type="Proteomes" id="UP000472879">
    <property type="component" value="Unassembled WGS sequence"/>
</dbReference>
<name>A0A6L5P275_LIMRT</name>
<sequence length="100" mass="11393">MDNQETLVQRAVINEPMFDSKTGEFGKGYSPDYGQTFIVQESVKGRIYHQETDAGRISALIFDKLIFRSDDGTLWELSVSNDGKPQTKKIEKSEEKEKES</sequence>
<feature type="compositionally biased region" description="Basic and acidic residues" evidence="1">
    <location>
        <begin position="88"/>
        <end position="100"/>
    </location>
</feature>
<comment type="caution">
    <text evidence="2">The sequence shown here is derived from an EMBL/GenBank/DDBJ whole genome shotgun (WGS) entry which is preliminary data.</text>
</comment>
<accession>A0A6L5P275</accession>
<dbReference type="AlphaFoldDB" id="A0A6L5P275"/>
<evidence type="ECO:0000313" key="2">
    <source>
        <dbReference type="EMBL" id="MRH08570.1"/>
    </source>
</evidence>
<organism evidence="2 3">
    <name type="scientific">Limosilactobacillus reuteri</name>
    <name type="common">Lactobacillus reuteri</name>
    <dbReference type="NCBI Taxonomy" id="1598"/>
    <lineage>
        <taxon>Bacteria</taxon>
        <taxon>Bacillati</taxon>
        <taxon>Bacillota</taxon>
        <taxon>Bacilli</taxon>
        <taxon>Lactobacillales</taxon>
        <taxon>Lactobacillaceae</taxon>
        <taxon>Limosilactobacillus</taxon>
    </lineage>
</organism>
<dbReference type="EMBL" id="WJNA01000006">
    <property type="protein sequence ID" value="MRH08570.1"/>
    <property type="molecule type" value="Genomic_DNA"/>
</dbReference>